<reference evidence="1 2" key="1">
    <citation type="journal article" date="2016" name="Nat. Commun.">
        <title>Thousands of microbial genomes shed light on interconnected biogeochemical processes in an aquifer system.</title>
        <authorList>
            <person name="Anantharaman K."/>
            <person name="Brown C.T."/>
            <person name="Hug L.A."/>
            <person name="Sharon I."/>
            <person name="Castelle C.J."/>
            <person name="Probst A.J."/>
            <person name="Thomas B.C."/>
            <person name="Singh A."/>
            <person name="Wilkins M.J."/>
            <person name="Karaoz U."/>
            <person name="Brodie E.L."/>
            <person name="Williams K.H."/>
            <person name="Hubbard S.S."/>
            <person name="Banfield J.F."/>
        </authorList>
    </citation>
    <scope>NUCLEOTIDE SEQUENCE [LARGE SCALE GENOMIC DNA]</scope>
</reference>
<name>A0A1G2FWG5_9BACT</name>
<accession>A0A1G2FWG5</accession>
<comment type="caution">
    <text evidence="1">The sequence shown here is derived from an EMBL/GenBank/DDBJ whole genome shotgun (WGS) entry which is preliminary data.</text>
</comment>
<dbReference type="EMBL" id="MHNI01000018">
    <property type="protein sequence ID" value="OGZ42426.1"/>
    <property type="molecule type" value="Genomic_DNA"/>
</dbReference>
<gene>
    <name evidence="1" type="ORF">A2W41_03520</name>
</gene>
<organism evidence="1 2">
    <name type="scientific">Candidatus Ryanbacteria bacterium RIFCSPHIGHO2_01_45_13</name>
    <dbReference type="NCBI Taxonomy" id="1802112"/>
    <lineage>
        <taxon>Bacteria</taxon>
        <taxon>Candidatus Ryaniibacteriota</taxon>
    </lineage>
</organism>
<evidence type="ECO:0000313" key="1">
    <source>
        <dbReference type="EMBL" id="OGZ42426.1"/>
    </source>
</evidence>
<dbReference type="AlphaFoldDB" id="A0A1G2FWG5"/>
<sequence length="79" mass="8722">MAAKHQLLAEEISAKHKLSSTEYAAFITGATSILLFLSSTFDEEQLLETVDRLLIKHPGITNALAEFTERATMPPVLLH</sequence>
<protein>
    <submittedName>
        <fullName evidence="1">Uncharacterized protein</fullName>
    </submittedName>
</protein>
<dbReference type="Proteomes" id="UP000176700">
    <property type="component" value="Unassembled WGS sequence"/>
</dbReference>
<evidence type="ECO:0000313" key="2">
    <source>
        <dbReference type="Proteomes" id="UP000176700"/>
    </source>
</evidence>
<proteinExistence type="predicted"/>